<dbReference type="Proteomes" id="UP000601435">
    <property type="component" value="Unassembled WGS sequence"/>
</dbReference>
<evidence type="ECO:0008006" key="3">
    <source>
        <dbReference type="Google" id="ProtNLM"/>
    </source>
</evidence>
<evidence type="ECO:0000313" key="2">
    <source>
        <dbReference type="Proteomes" id="UP000601435"/>
    </source>
</evidence>
<gene>
    <name evidence="1" type="ORF">SNEC2469_LOCUS13515</name>
</gene>
<comment type="caution">
    <text evidence="1">The sequence shown here is derived from an EMBL/GenBank/DDBJ whole genome shotgun (WGS) entry which is preliminary data.</text>
</comment>
<name>A0A812SJU9_9DINO</name>
<dbReference type="EMBL" id="CAJNJA010021573">
    <property type="protein sequence ID" value="CAE7478307.1"/>
    <property type="molecule type" value="Genomic_DNA"/>
</dbReference>
<reference evidence="1" key="1">
    <citation type="submission" date="2021-02" db="EMBL/GenBank/DDBJ databases">
        <authorList>
            <person name="Dougan E. K."/>
            <person name="Rhodes N."/>
            <person name="Thang M."/>
            <person name="Chan C."/>
        </authorList>
    </citation>
    <scope>NUCLEOTIDE SEQUENCE</scope>
</reference>
<protein>
    <recommendedName>
        <fullName evidence="3">C3H1-type domain-containing protein</fullName>
    </recommendedName>
</protein>
<sequence>MASDTMTVSYLASANSYGGFSDARAQVYIHPQSDPYFLENLSQMPPGEGFVLPPGSQGHSAGVCRPCAWYWKPKGCWYGRDCAHCHLLHPRTKLKKPRARLPRPELLLNQGPVSVHTDFTPPALDYLAPAWQPGQDLASAAPSWNWQEYDEEIPTQTDLASRSSALSETSSQAQVRDSIPQEYRKSAAAHWLAQGLGDLNAPQGSPDGEALAIPVLRMRL</sequence>
<keyword evidence="2" id="KW-1185">Reference proteome</keyword>
<accession>A0A812SJU9</accession>
<dbReference type="AlphaFoldDB" id="A0A812SJU9"/>
<evidence type="ECO:0000313" key="1">
    <source>
        <dbReference type="EMBL" id="CAE7478307.1"/>
    </source>
</evidence>
<organism evidence="1 2">
    <name type="scientific">Symbiodinium necroappetens</name>
    <dbReference type="NCBI Taxonomy" id="1628268"/>
    <lineage>
        <taxon>Eukaryota</taxon>
        <taxon>Sar</taxon>
        <taxon>Alveolata</taxon>
        <taxon>Dinophyceae</taxon>
        <taxon>Suessiales</taxon>
        <taxon>Symbiodiniaceae</taxon>
        <taxon>Symbiodinium</taxon>
    </lineage>
</organism>
<dbReference type="OrthoDB" id="429519at2759"/>
<proteinExistence type="predicted"/>